<dbReference type="Proteomes" id="UP001278766">
    <property type="component" value="Unassembled WGS sequence"/>
</dbReference>
<dbReference type="AlphaFoldDB" id="A0AAE0HDW2"/>
<feature type="compositionally biased region" description="Basic and acidic residues" evidence="1">
    <location>
        <begin position="50"/>
        <end position="83"/>
    </location>
</feature>
<sequence>MSYAQPPKSCSNPEISPGRPDRPRFHHRCTEDRIREGLERPPSFSMSSKLAKERKSIFKELGLDTTRPKEPTSNEKEGSEPKRLASPANARAPDSGNDNANGNGQLGEARQTTHQKEDGRVEPQSEPTSPSSSQRPWYSRLPRVRRPKMKTVSSAPPSMSTLAEAGVI</sequence>
<proteinExistence type="predicted"/>
<name>A0AAE0HDW2_9PEZI</name>
<reference evidence="2" key="1">
    <citation type="journal article" date="2023" name="Mol. Phylogenet. Evol.">
        <title>Genome-scale phylogeny and comparative genomics of the fungal order Sordariales.</title>
        <authorList>
            <person name="Hensen N."/>
            <person name="Bonometti L."/>
            <person name="Westerberg I."/>
            <person name="Brannstrom I.O."/>
            <person name="Guillou S."/>
            <person name="Cros-Aarteil S."/>
            <person name="Calhoun S."/>
            <person name="Haridas S."/>
            <person name="Kuo A."/>
            <person name="Mondo S."/>
            <person name="Pangilinan J."/>
            <person name="Riley R."/>
            <person name="LaButti K."/>
            <person name="Andreopoulos B."/>
            <person name="Lipzen A."/>
            <person name="Chen C."/>
            <person name="Yan M."/>
            <person name="Daum C."/>
            <person name="Ng V."/>
            <person name="Clum A."/>
            <person name="Steindorff A."/>
            <person name="Ohm R.A."/>
            <person name="Martin F."/>
            <person name="Silar P."/>
            <person name="Natvig D.O."/>
            <person name="Lalanne C."/>
            <person name="Gautier V."/>
            <person name="Ament-Velasquez S.L."/>
            <person name="Kruys A."/>
            <person name="Hutchinson M.I."/>
            <person name="Powell A.J."/>
            <person name="Barry K."/>
            <person name="Miller A.N."/>
            <person name="Grigoriev I.V."/>
            <person name="Debuchy R."/>
            <person name="Gladieux P."/>
            <person name="Hiltunen Thoren M."/>
            <person name="Johannesson H."/>
        </authorList>
    </citation>
    <scope>NUCLEOTIDE SEQUENCE</scope>
    <source>
        <strain evidence="2">CBS 168.71</strain>
    </source>
</reference>
<reference evidence="2" key="2">
    <citation type="submission" date="2023-06" db="EMBL/GenBank/DDBJ databases">
        <authorList>
            <consortium name="Lawrence Berkeley National Laboratory"/>
            <person name="Haridas S."/>
            <person name="Hensen N."/>
            <person name="Bonometti L."/>
            <person name="Westerberg I."/>
            <person name="Brannstrom I.O."/>
            <person name="Guillou S."/>
            <person name="Cros-Aarteil S."/>
            <person name="Calhoun S."/>
            <person name="Kuo A."/>
            <person name="Mondo S."/>
            <person name="Pangilinan J."/>
            <person name="Riley R."/>
            <person name="Labutti K."/>
            <person name="Andreopoulos B."/>
            <person name="Lipzen A."/>
            <person name="Chen C."/>
            <person name="Yanf M."/>
            <person name="Daum C."/>
            <person name="Ng V."/>
            <person name="Clum A."/>
            <person name="Steindorff A."/>
            <person name="Ohm R."/>
            <person name="Martin F."/>
            <person name="Silar P."/>
            <person name="Natvig D."/>
            <person name="Lalanne C."/>
            <person name="Gautier V."/>
            <person name="Ament-Velasquez S.L."/>
            <person name="Kruys A."/>
            <person name="Hutchinson M.I."/>
            <person name="Powell A.J."/>
            <person name="Barry K."/>
            <person name="Miller A.N."/>
            <person name="Grigoriev I.V."/>
            <person name="Debuchy R."/>
            <person name="Gladieux P."/>
            <person name="Thoren M.H."/>
            <person name="Johannesson H."/>
        </authorList>
    </citation>
    <scope>NUCLEOTIDE SEQUENCE</scope>
    <source>
        <strain evidence="2">CBS 168.71</strain>
    </source>
</reference>
<gene>
    <name evidence="2" type="ORF">B0H64DRAFT_190180</name>
</gene>
<keyword evidence="3" id="KW-1185">Reference proteome</keyword>
<comment type="caution">
    <text evidence="2">The sequence shown here is derived from an EMBL/GenBank/DDBJ whole genome shotgun (WGS) entry which is preliminary data.</text>
</comment>
<dbReference type="EMBL" id="JAUEPN010000005">
    <property type="protein sequence ID" value="KAK3294555.1"/>
    <property type="molecule type" value="Genomic_DNA"/>
</dbReference>
<evidence type="ECO:0000313" key="3">
    <source>
        <dbReference type="Proteomes" id="UP001278766"/>
    </source>
</evidence>
<dbReference type="RefSeq" id="XP_062658069.1">
    <property type="nucleotide sequence ID" value="XM_062799054.1"/>
</dbReference>
<feature type="compositionally biased region" description="Basic and acidic residues" evidence="1">
    <location>
        <begin position="114"/>
        <end position="123"/>
    </location>
</feature>
<dbReference type="GeneID" id="87836002"/>
<feature type="compositionally biased region" description="Low complexity" evidence="1">
    <location>
        <begin position="124"/>
        <end position="136"/>
    </location>
</feature>
<evidence type="ECO:0000313" key="2">
    <source>
        <dbReference type="EMBL" id="KAK3294555.1"/>
    </source>
</evidence>
<feature type="region of interest" description="Disordered" evidence="1">
    <location>
        <begin position="1"/>
        <end position="168"/>
    </location>
</feature>
<protein>
    <submittedName>
        <fullName evidence="2">Uncharacterized protein</fullName>
    </submittedName>
</protein>
<accession>A0AAE0HDW2</accession>
<evidence type="ECO:0000256" key="1">
    <source>
        <dbReference type="SAM" id="MobiDB-lite"/>
    </source>
</evidence>
<feature type="compositionally biased region" description="Basic and acidic residues" evidence="1">
    <location>
        <begin position="19"/>
        <end position="39"/>
    </location>
</feature>
<feature type="compositionally biased region" description="Polar residues" evidence="1">
    <location>
        <begin position="151"/>
        <end position="161"/>
    </location>
</feature>
<organism evidence="2 3">
    <name type="scientific">Chaetomium fimeti</name>
    <dbReference type="NCBI Taxonomy" id="1854472"/>
    <lineage>
        <taxon>Eukaryota</taxon>
        <taxon>Fungi</taxon>
        <taxon>Dikarya</taxon>
        <taxon>Ascomycota</taxon>
        <taxon>Pezizomycotina</taxon>
        <taxon>Sordariomycetes</taxon>
        <taxon>Sordariomycetidae</taxon>
        <taxon>Sordariales</taxon>
        <taxon>Chaetomiaceae</taxon>
        <taxon>Chaetomium</taxon>
    </lineage>
</organism>